<accession>A0A8C4USK5</accession>
<dbReference type="Proteomes" id="UP000694562">
    <property type="component" value="Unplaced"/>
</dbReference>
<organism evidence="1 2">
    <name type="scientific">Falco tinnunculus</name>
    <name type="common">Common kestrel</name>
    <dbReference type="NCBI Taxonomy" id="100819"/>
    <lineage>
        <taxon>Eukaryota</taxon>
        <taxon>Metazoa</taxon>
        <taxon>Chordata</taxon>
        <taxon>Craniata</taxon>
        <taxon>Vertebrata</taxon>
        <taxon>Euteleostomi</taxon>
        <taxon>Archelosauria</taxon>
        <taxon>Archosauria</taxon>
        <taxon>Dinosauria</taxon>
        <taxon>Saurischia</taxon>
        <taxon>Theropoda</taxon>
        <taxon>Coelurosauria</taxon>
        <taxon>Aves</taxon>
        <taxon>Neognathae</taxon>
        <taxon>Neoaves</taxon>
        <taxon>Telluraves</taxon>
        <taxon>Australaves</taxon>
        <taxon>Falconiformes</taxon>
        <taxon>Falconidae</taxon>
        <taxon>Falco</taxon>
    </lineage>
</organism>
<sequence length="220" mass="23641">MRFQNDCQLRQVCLAPPTILVKSFPMKKLVDPCGAVRNIQCLRPCVDPCLRPCVDPCLRPCVDPCCYAQIPQGTTTYVNLGNLGVTQAAGCLDPSCLAVAMRVPPCCEEVTRCTTTCVNPCCCKVTECTTRCEDTCCEEATKCTSTCADPCCKEVTKCTTTCADPCCKEVTKCTTTCVDPCCKEVTKCTTTCVDPCCKELQGDPTPQCRCPGGEVCVSKG</sequence>
<evidence type="ECO:0000313" key="2">
    <source>
        <dbReference type="Proteomes" id="UP000694562"/>
    </source>
</evidence>
<name>A0A8C4USK5_FALTI</name>
<dbReference type="Ensembl" id="ENSFTIT00000018156.1">
    <property type="protein sequence ID" value="ENSFTIP00000017425.1"/>
    <property type="gene ID" value="ENSFTIG00000011550.1"/>
</dbReference>
<dbReference type="AlphaFoldDB" id="A0A8C4USK5"/>
<dbReference type="OMA" id="CLRPCVD"/>
<reference evidence="1" key="1">
    <citation type="submission" date="2025-08" db="UniProtKB">
        <authorList>
            <consortium name="Ensembl"/>
        </authorList>
    </citation>
    <scope>IDENTIFICATION</scope>
</reference>
<dbReference type="OrthoDB" id="9008980at2759"/>
<keyword evidence="2" id="KW-1185">Reference proteome</keyword>
<proteinExistence type="predicted"/>
<evidence type="ECO:0000313" key="1">
    <source>
        <dbReference type="Ensembl" id="ENSFTIP00000017425.1"/>
    </source>
</evidence>
<protein>
    <submittedName>
        <fullName evidence="1">Uncharacterized protein</fullName>
    </submittedName>
</protein>
<reference evidence="1" key="2">
    <citation type="submission" date="2025-09" db="UniProtKB">
        <authorList>
            <consortium name="Ensembl"/>
        </authorList>
    </citation>
    <scope>IDENTIFICATION</scope>
</reference>